<dbReference type="AlphaFoldDB" id="A0A5C4MK32"/>
<feature type="transmembrane region" description="Helical" evidence="2">
    <location>
        <begin position="21"/>
        <end position="41"/>
    </location>
</feature>
<evidence type="ECO:0000313" key="4">
    <source>
        <dbReference type="Proteomes" id="UP000305887"/>
    </source>
</evidence>
<sequence length="74" mass="7911">MARNPNDSRDPRLSGGQRGSARWFLWLLVAVVLLVLLAWLFGLFGGTAGPTATSTANEDPIATDEPIPDDDTAD</sequence>
<gene>
    <name evidence="3" type="ORF">FHG66_19585</name>
</gene>
<accession>A0A5C4MK32</accession>
<proteinExistence type="predicted"/>
<dbReference type="Proteomes" id="UP000305887">
    <property type="component" value="Unassembled WGS sequence"/>
</dbReference>
<evidence type="ECO:0000313" key="3">
    <source>
        <dbReference type="EMBL" id="TNC46076.1"/>
    </source>
</evidence>
<dbReference type="EMBL" id="VDFU01000042">
    <property type="protein sequence ID" value="TNC46076.1"/>
    <property type="molecule type" value="Genomic_DNA"/>
</dbReference>
<evidence type="ECO:0000256" key="2">
    <source>
        <dbReference type="SAM" id="Phobius"/>
    </source>
</evidence>
<protein>
    <submittedName>
        <fullName evidence="3">Uncharacterized protein</fullName>
    </submittedName>
</protein>
<keyword evidence="2" id="KW-0812">Transmembrane</keyword>
<comment type="caution">
    <text evidence="3">The sequence shown here is derived from an EMBL/GenBank/DDBJ whole genome shotgun (WGS) entry which is preliminary data.</text>
</comment>
<keyword evidence="2" id="KW-0472">Membrane</keyword>
<reference evidence="3 4" key="1">
    <citation type="submission" date="2019-06" db="EMBL/GenBank/DDBJ databases">
        <title>YIM 131921 draft genome.</title>
        <authorList>
            <person name="Jiang L."/>
        </authorList>
    </citation>
    <scope>NUCLEOTIDE SEQUENCE [LARGE SCALE GENOMIC DNA]</scope>
    <source>
        <strain evidence="3 4">YIM 131921</strain>
    </source>
</reference>
<feature type="region of interest" description="Disordered" evidence="1">
    <location>
        <begin position="50"/>
        <end position="74"/>
    </location>
</feature>
<name>A0A5C4MK32_9RHOB</name>
<evidence type="ECO:0000256" key="1">
    <source>
        <dbReference type="SAM" id="MobiDB-lite"/>
    </source>
</evidence>
<keyword evidence="2" id="KW-1133">Transmembrane helix</keyword>
<dbReference type="RefSeq" id="WP_139078761.1">
    <property type="nucleotide sequence ID" value="NZ_VDFU01000042.1"/>
</dbReference>
<organism evidence="3 4">
    <name type="scientific">Rubellimicrobium rubrum</name>
    <dbReference type="NCBI Taxonomy" id="2585369"/>
    <lineage>
        <taxon>Bacteria</taxon>
        <taxon>Pseudomonadati</taxon>
        <taxon>Pseudomonadota</taxon>
        <taxon>Alphaproteobacteria</taxon>
        <taxon>Rhodobacterales</taxon>
        <taxon>Roseobacteraceae</taxon>
        <taxon>Rubellimicrobium</taxon>
    </lineage>
</organism>
<keyword evidence="4" id="KW-1185">Reference proteome</keyword>